<dbReference type="AlphaFoldDB" id="A0A7C8JRV9"/>
<dbReference type="Proteomes" id="UP000480548">
    <property type="component" value="Unassembled WGS sequence"/>
</dbReference>
<gene>
    <name evidence="2" type="ORF">TWF703_005167</name>
</gene>
<name>A0A7C8JRV9_ORBOL</name>
<organism evidence="2 3">
    <name type="scientific">Orbilia oligospora</name>
    <name type="common">Nematode-trapping fungus</name>
    <name type="synonym">Arthrobotrys oligospora</name>
    <dbReference type="NCBI Taxonomy" id="2813651"/>
    <lineage>
        <taxon>Eukaryota</taxon>
        <taxon>Fungi</taxon>
        <taxon>Dikarya</taxon>
        <taxon>Ascomycota</taxon>
        <taxon>Pezizomycotina</taxon>
        <taxon>Orbiliomycetes</taxon>
        <taxon>Orbiliales</taxon>
        <taxon>Orbiliaceae</taxon>
        <taxon>Orbilia</taxon>
    </lineage>
</organism>
<evidence type="ECO:0000313" key="2">
    <source>
        <dbReference type="EMBL" id="KAF3137244.1"/>
    </source>
</evidence>
<dbReference type="EMBL" id="WIQZ01000026">
    <property type="protein sequence ID" value="KAF3137244.1"/>
    <property type="molecule type" value="Genomic_DNA"/>
</dbReference>
<comment type="caution">
    <text evidence="2">The sequence shown here is derived from an EMBL/GenBank/DDBJ whole genome shotgun (WGS) entry which is preliminary data.</text>
</comment>
<proteinExistence type="predicted"/>
<feature type="region of interest" description="Disordered" evidence="1">
    <location>
        <begin position="212"/>
        <end position="271"/>
    </location>
</feature>
<protein>
    <submittedName>
        <fullName evidence="2">Uncharacterized protein</fullName>
    </submittedName>
</protein>
<reference evidence="2 3" key="1">
    <citation type="submission" date="2019-06" db="EMBL/GenBank/DDBJ databases">
        <authorList>
            <person name="Palmer J.M."/>
        </authorList>
    </citation>
    <scope>NUCLEOTIDE SEQUENCE [LARGE SCALE GENOMIC DNA]</scope>
    <source>
        <strain evidence="2 3">TWF703</strain>
    </source>
</reference>
<feature type="compositionally biased region" description="Basic and acidic residues" evidence="1">
    <location>
        <begin position="215"/>
        <end position="240"/>
    </location>
</feature>
<accession>A0A7C8JRV9</accession>
<evidence type="ECO:0000256" key="1">
    <source>
        <dbReference type="SAM" id="MobiDB-lite"/>
    </source>
</evidence>
<evidence type="ECO:0000313" key="3">
    <source>
        <dbReference type="Proteomes" id="UP000480548"/>
    </source>
</evidence>
<sequence length="271" mass="31619">MFTVEESKAREKAERNDNLNRDWPVESVTCPLCRTKLPLYENLKPHERSRCRVAFGEIGDMETYAEFAALSKDEWRITGQEQSLPAPWKNLRRFIAADYFDYRDKKPGIPRYYVEKTLTAAESPEDAICLRTNRPRNLDHSIGWSEFHVELERFADFHKSPGFRHLADLNKIGTTIKIFDRKARHIFMNQGNPNTADPEISTKMERLRAAGTYEKSQELEGWRREDQTVKRPEWHDKSDELEFEEWQESAGSTIRGRAHASPPLGTSSYHT</sequence>